<keyword evidence="5 6" id="KW-0472">Membrane</keyword>
<protein>
    <submittedName>
        <fullName evidence="8">Major Facilitator Superfamily protein</fullName>
    </submittedName>
</protein>
<evidence type="ECO:0000256" key="3">
    <source>
        <dbReference type="ARBA" id="ARBA00022692"/>
    </source>
</evidence>
<comment type="subcellular location">
    <subcellularLocation>
        <location evidence="1">Cell membrane</location>
        <topology evidence="1">Multi-pass membrane protein</topology>
    </subcellularLocation>
</comment>
<evidence type="ECO:0000256" key="2">
    <source>
        <dbReference type="ARBA" id="ARBA00022475"/>
    </source>
</evidence>
<dbReference type="GO" id="GO:0005886">
    <property type="term" value="C:plasma membrane"/>
    <property type="evidence" value="ECO:0007669"/>
    <property type="project" value="UniProtKB-SubCell"/>
</dbReference>
<dbReference type="PANTHER" id="PTHR43124">
    <property type="entry name" value="PURINE EFFLUX PUMP PBUE"/>
    <property type="match status" value="1"/>
</dbReference>
<feature type="transmembrane region" description="Helical" evidence="6">
    <location>
        <begin position="40"/>
        <end position="65"/>
    </location>
</feature>
<feature type="transmembrane region" description="Helical" evidence="6">
    <location>
        <begin position="101"/>
        <end position="120"/>
    </location>
</feature>
<reference evidence="9" key="1">
    <citation type="submission" date="2016-10" db="EMBL/GenBank/DDBJ databases">
        <authorList>
            <person name="Varghese N."/>
            <person name="Submissions S."/>
        </authorList>
    </citation>
    <scope>NUCLEOTIDE SEQUENCE [LARGE SCALE GENOMIC DNA]</scope>
    <source>
        <strain evidence="9">DSM 11526</strain>
    </source>
</reference>
<feature type="transmembrane region" description="Helical" evidence="6">
    <location>
        <begin position="166"/>
        <end position="185"/>
    </location>
</feature>
<keyword evidence="9" id="KW-1185">Reference proteome</keyword>
<feature type="domain" description="Major facilitator superfamily (MFS) profile" evidence="7">
    <location>
        <begin position="11"/>
        <end position="404"/>
    </location>
</feature>
<organism evidence="8 9">
    <name type="scientific">Marinobacterium iners DSM 11526</name>
    <dbReference type="NCBI Taxonomy" id="1122198"/>
    <lineage>
        <taxon>Bacteria</taxon>
        <taxon>Pseudomonadati</taxon>
        <taxon>Pseudomonadota</taxon>
        <taxon>Gammaproteobacteria</taxon>
        <taxon>Oceanospirillales</taxon>
        <taxon>Oceanospirillaceae</taxon>
        <taxon>Marinobacterium</taxon>
    </lineage>
</organism>
<evidence type="ECO:0000256" key="6">
    <source>
        <dbReference type="SAM" id="Phobius"/>
    </source>
</evidence>
<dbReference type="InterPro" id="IPR050189">
    <property type="entry name" value="MFS_Efflux_Transporters"/>
</dbReference>
<keyword evidence="2" id="KW-1003">Cell membrane</keyword>
<feature type="transmembrane region" description="Helical" evidence="6">
    <location>
        <begin position="132"/>
        <end position="154"/>
    </location>
</feature>
<evidence type="ECO:0000313" key="9">
    <source>
        <dbReference type="Proteomes" id="UP000242469"/>
    </source>
</evidence>
<evidence type="ECO:0000256" key="1">
    <source>
        <dbReference type="ARBA" id="ARBA00004651"/>
    </source>
</evidence>
<evidence type="ECO:0000256" key="4">
    <source>
        <dbReference type="ARBA" id="ARBA00022989"/>
    </source>
</evidence>
<evidence type="ECO:0000313" key="8">
    <source>
        <dbReference type="EMBL" id="SEB13161.1"/>
    </source>
</evidence>
<feature type="transmembrane region" description="Helical" evidence="6">
    <location>
        <begin position="379"/>
        <end position="400"/>
    </location>
</feature>
<name>A0A1H4GV19_9GAMM</name>
<feature type="transmembrane region" description="Helical" evidence="6">
    <location>
        <begin position="347"/>
        <end position="367"/>
    </location>
</feature>
<dbReference type="OrthoDB" id="5291895at2"/>
<dbReference type="STRING" id="1122198.SAMN02745729_12047"/>
<dbReference type="InterPro" id="IPR036259">
    <property type="entry name" value="MFS_trans_sf"/>
</dbReference>
<dbReference type="Pfam" id="PF07690">
    <property type="entry name" value="MFS_1"/>
    <property type="match status" value="1"/>
</dbReference>
<proteinExistence type="predicted"/>
<feature type="transmembrane region" description="Helical" evidence="6">
    <location>
        <begin position="77"/>
        <end position="95"/>
    </location>
</feature>
<dbReference type="SUPFAM" id="SSF103473">
    <property type="entry name" value="MFS general substrate transporter"/>
    <property type="match status" value="1"/>
</dbReference>
<dbReference type="PANTHER" id="PTHR43124:SF3">
    <property type="entry name" value="CHLORAMPHENICOL EFFLUX PUMP RV0191"/>
    <property type="match status" value="1"/>
</dbReference>
<dbReference type="InterPro" id="IPR011701">
    <property type="entry name" value="MFS"/>
</dbReference>
<feature type="transmembrane region" description="Helical" evidence="6">
    <location>
        <begin position="247"/>
        <end position="272"/>
    </location>
</feature>
<evidence type="ECO:0000256" key="5">
    <source>
        <dbReference type="ARBA" id="ARBA00023136"/>
    </source>
</evidence>
<accession>A0A1H4GV19</accession>
<keyword evidence="3 6" id="KW-0812">Transmembrane</keyword>
<keyword evidence="4 6" id="KW-1133">Transmembrane helix</keyword>
<evidence type="ECO:0000259" key="7">
    <source>
        <dbReference type="PROSITE" id="PS50850"/>
    </source>
</evidence>
<sequence length="415" mass="44238">MQTSTLFTLRLLIPFALGYWLSYLFRVINAVVAPEIMAELGISAATLGLISSAYFLTFAACQIPLGILLDRYQTRDVASALLLFAAAGSLTFAMAESSLMLWIGRGLIGIGVSACLMAAFKCYTSWLKRDQLPAINGLQLTSGGLGALTATAPVEFALTFTDWRGIFMATAVFSILIAALVRGCIPKTAMKRPSEGIVALLSQTWAVVRTPAFYQLAPASMLSQSVFIATQSLWAGLWLQQVSALSASAAAGVLFVSAASMVAGFLLLGFITGRLNRLGISTPSVSFTGMLCFTLALLWIQIQPGEANLLAWAAFGFFGTSGTLMFAGLSQQFPVAISARVSTSLNLGIFLGAFIVQWGMGAVISLWPSEDGQHYPATAFRWALAGATLLQLSGLLWYLICRWRGARQASNAANT</sequence>
<dbReference type="RefSeq" id="WP_091827829.1">
    <property type="nucleotide sequence ID" value="NZ_FNRJ01000020.1"/>
</dbReference>
<feature type="transmembrane region" description="Helical" evidence="6">
    <location>
        <begin position="284"/>
        <end position="303"/>
    </location>
</feature>
<feature type="transmembrane region" description="Helical" evidence="6">
    <location>
        <begin position="7"/>
        <end position="28"/>
    </location>
</feature>
<feature type="transmembrane region" description="Helical" evidence="6">
    <location>
        <begin position="309"/>
        <end position="327"/>
    </location>
</feature>
<dbReference type="EMBL" id="FNRJ01000020">
    <property type="protein sequence ID" value="SEB13161.1"/>
    <property type="molecule type" value="Genomic_DNA"/>
</dbReference>
<dbReference type="GO" id="GO:0022857">
    <property type="term" value="F:transmembrane transporter activity"/>
    <property type="evidence" value="ECO:0007669"/>
    <property type="project" value="InterPro"/>
</dbReference>
<dbReference type="AlphaFoldDB" id="A0A1H4GV19"/>
<dbReference type="Proteomes" id="UP000242469">
    <property type="component" value="Unassembled WGS sequence"/>
</dbReference>
<gene>
    <name evidence="8" type="ORF">SAMN02745729_12047</name>
</gene>
<dbReference type="InterPro" id="IPR020846">
    <property type="entry name" value="MFS_dom"/>
</dbReference>
<dbReference type="Gene3D" id="1.20.1250.20">
    <property type="entry name" value="MFS general substrate transporter like domains"/>
    <property type="match status" value="1"/>
</dbReference>
<dbReference type="PROSITE" id="PS50850">
    <property type="entry name" value="MFS"/>
    <property type="match status" value="1"/>
</dbReference>